<accession>A0A5K0WIS5</accession>
<dbReference type="EMBL" id="LR721774">
    <property type="protein sequence ID" value="VVV52151.1"/>
    <property type="molecule type" value="Genomic_DNA"/>
</dbReference>
<proteinExistence type="predicted"/>
<sequence>MENFLMVKLSY</sequence>
<name>A0A5K0WIS5_9MAGN</name>
<protein>
    <submittedName>
        <fullName evidence="1">Uncharacterized protein</fullName>
    </submittedName>
</protein>
<gene>
    <name evidence="1" type="ORF">NYM_LOCUS2691</name>
</gene>
<reference evidence="1" key="1">
    <citation type="submission" date="2019-09" db="EMBL/GenBank/DDBJ databases">
        <authorList>
            <person name="Zhang L."/>
        </authorList>
    </citation>
    <scope>NUCLEOTIDE SEQUENCE</scope>
</reference>
<organism evidence="1">
    <name type="scientific">Nymphaea colorata</name>
    <name type="common">pocket water lily</name>
    <dbReference type="NCBI Taxonomy" id="210225"/>
    <lineage>
        <taxon>Eukaryota</taxon>
        <taxon>Viridiplantae</taxon>
        <taxon>Streptophyta</taxon>
        <taxon>Embryophyta</taxon>
        <taxon>Tracheophyta</taxon>
        <taxon>Spermatophyta</taxon>
        <taxon>Magnoliopsida</taxon>
        <taxon>Nymphaeales</taxon>
        <taxon>Nymphaeaceae</taxon>
        <taxon>Nymphaea</taxon>
    </lineage>
</organism>
<evidence type="ECO:0000313" key="1">
    <source>
        <dbReference type="EMBL" id="VVV52151.1"/>
    </source>
</evidence>